<dbReference type="AlphaFoldDB" id="A0A8H7S7L8"/>
<protein>
    <submittedName>
        <fullName evidence="2">Uncharacterized protein</fullName>
    </submittedName>
</protein>
<dbReference type="EMBL" id="JAEPRB010000059">
    <property type="protein sequence ID" value="KAG2223548.1"/>
    <property type="molecule type" value="Genomic_DNA"/>
</dbReference>
<feature type="region of interest" description="Disordered" evidence="1">
    <location>
        <begin position="134"/>
        <end position="165"/>
    </location>
</feature>
<feature type="compositionally biased region" description="Acidic residues" evidence="1">
    <location>
        <begin position="143"/>
        <end position="164"/>
    </location>
</feature>
<evidence type="ECO:0000256" key="1">
    <source>
        <dbReference type="SAM" id="MobiDB-lite"/>
    </source>
</evidence>
<accession>A0A8H7S7L8</accession>
<dbReference type="Proteomes" id="UP000646827">
    <property type="component" value="Unassembled WGS sequence"/>
</dbReference>
<sequence length="475" mass="54706">MESPLPCRVQKQVEHDDDDDENKYVFEDRSMMVRTPPPSYHYAVSTSRKNDDAWLARMSSLDETVLEMRRAVQDTQYMMKDIQNKYQKSTNEILYQPSSLSKKRLRTSKSFSSSSYSFPDDAVTINNNENNIKNNFTPIAIDNDNESENNDEEGEDEQEESNSDDLDRIAQSLQQLIEQAQSSLKSKLAIRDRSYGSTLHRSNSCPQISTVFNLSKERRQSDTATPSTPQLFDWNGQRERFFDSQSKLAQAMHELATVCCQDNLNNSTNNTLNNSNSLSLFQLPPSISSASSIIASSSSLQQEKQQENIIVQHHYHEHHHYHHYHKQEQNQEREKQHYQHQMGQILNYAWSSLRTISSNSTAVAAEAAARSSARLLNNINMLNQQLIANDINKPLHIHPPRINLTKTNLLRLMVYISLLIFSFMNQQQQQQQNLSKKCITARRCIGQFVSHASENLPISTWLQHSTLLVYIMTFL</sequence>
<evidence type="ECO:0000313" key="3">
    <source>
        <dbReference type="Proteomes" id="UP000646827"/>
    </source>
</evidence>
<organism evidence="2 3">
    <name type="scientific">Circinella minor</name>
    <dbReference type="NCBI Taxonomy" id="1195481"/>
    <lineage>
        <taxon>Eukaryota</taxon>
        <taxon>Fungi</taxon>
        <taxon>Fungi incertae sedis</taxon>
        <taxon>Mucoromycota</taxon>
        <taxon>Mucoromycotina</taxon>
        <taxon>Mucoromycetes</taxon>
        <taxon>Mucorales</taxon>
        <taxon>Lichtheimiaceae</taxon>
        <taxon>Circinella</taxon>
    </lineage>
</organism>
<name>A0A8H7S7L8_9FUNG</name>
<keyword evidence="3" id="KW-1185">Reference proteome</keyword>
<gene>
    <name evidence="2" type="ORF">INT45_000868</name>
</gene>
<reference evidence="2 3" key="1">
    <citation type="submission" date="2020-12" db="EMBL/GenBank/DDBJ databases">
        <title>Metabolic potential, ecology and presence of endohyphal bacteria is reflected in genomic diversity of Mucoromycotina.</title>
        <authorList>
            <person name="Muszewska A."/>
            <person name="Okrasinska A."/>
            <person name="Steczkiewicz K."/>
            <person name="Drgas O."/>
            <person name="Orlowska M."/>
            <person name="Perlinska-Lenart U."/>
            <person name="Aleksandrzak-Piekarczyk T."/>
            <person name="Szatraj K."/>
            <person name="Zielenkiewicz U."/>
            <person name="Pilsyk S."/>
            <person name="Malc E."/>
            <person name="Mieczkowski P."/>
            <person name="Kruszewska J.S."/>
            <person name="Biernat P."/>
            <person name="Pawlowska J."/>
        </authorList>
    </citation>
    <scope>NUCLEOTIDE SEQUENCE [LARGE SCALE GENOMIC DNA]</scope>
    <source>
        <strain evidence="2 3">CBS 142.35</strain>
    </source>
</reference>
<comment type="caution">
    <text evidence="2">The sequence shown here is derived from an EMBL/GenBank/DDBJ whole genome shotgun (WGS) entry which is preliminary data.</text>
</comment>
<evidence type="ECO:0000313" key="2">
    <source>
        <dbReference type="EMBL" id="KAG2223548.1"/>
    </source>
</evidence>
<proteinExistence type="predicted"/>
<feature type="region of interest" description="Disordered" evidence="1">
    <location>
        <begin position="1"/>
        <end position="22"/>
    </location>
</feature>
<dbReference type="OrthoDB" id="2268614at2759"/>